<feature type="transmembrane region" description="Helical" evidence="5">
    <location>
        <begin position="230"/>
        <end position="250"/>
    </location>
</feature>
<dbReference type="InterPro" id="IPR002293">
    <property type="entry name" value="AA/rel_permease1"/>
</dbReference>
<evidence type="ECO:0000256" key="4">
    <source>
        <dbReference type="ARBA" id="ARBA00023136"/>
    </source>
</evidence>
<dbReference type="Proteomes" id="UP000295681">
    <property type="component" value="Unassembled WGS sequence"/>
</dbReference>
<evidence type="ECO:0000256" key="3">
    <source>
        <dbReference type="ARBA" id="ARBA00022989"/>
    </source>
</evidence>
<evidence type="ECO:0000256" key="2">
    <source>
        <dbReference type="ARBA" id="ARBA00022692"/>
    </source>
</evidence>
<feature type="transmembrane region" description="Helical" evidence="5">
    <location>
        <begin position="128"/>
        <end position="146"/>
    </location>
</feature>
<dbReference type="GO" id="GO:0015179">
    <property type="term" value="F:L-amino acid transmembrane transporter activity"/>
    <property type="evidence" value="ECO:0007669"/>
    <property type="project" value="TreeGrafter"/>
</dbReference>
<evidence type="ECO:0000256" key="5">
    <source>
        <dbReference type="SAM" id="Phobius"/>
    </source>
</evidence>
<feature type="transmembrane region" description="Helical" evidence="5">
    <location>
        <begin position="356"/>
        <end position="375"/>
    </location>
</feature>
<keyword evidence="2 5" id="KW-0812">Transmembrane</keyword>
<feature type="transmembrane region" description="Helical" evidence="5">
    <location>
        <begin position="99"/>
        <end position="122"/>
    </location>
</feature>
<accession>A0A4R5NAX3</accession>
<keyword evidence="4 5" id="KW-0472">Membrane</keyword>
<feature type="transmembrane region" description="Helical" evidence="5">
    <location>
        <begin position="332"/>
        <end position="350"/>
    </location>
</feature>
<feature type="transmembrane region" description="Helical" evidence="5">
    <location>
        <begin position="153"/>
        <end position="176"/>
    </location>
</feature>
<evidence type="ECO:0000256" key="1">
    <source>
        <dbReference type="ARBA" id="ARBA00004141"/>
    </source>
</evidence>
<dbReference type="Gene3D" id="1.20.1740.10">
    <property type="entry name" value="Amino acid/polyamine transporter I"/>
    <property type="match status" value="1"/>
</dbReference>
<keyword evidence="7" id="KW-1185">Reference proteome</keyword>
<proteinExistence type="predicted"/>
<keyword evidence="3 5" id="KW-1133">Transmembrane helix</keyword>
<dbReference type="PANTHER" id="PTHR11785">
    <property type="entry name" value="AMINO ACID TRANSPORTER"/>
    <property type="match status" value="1"/>
</dbReference>
<feature type="transmembrane region" description="Helical" evidence="5">
    <location>
        <begin position="412"/>
        <end position="435"/>
    </location>
</feature>
<evidence type="ECO:0000313" key="7">
    <source>
        <dbReference type="Proteomes" id="UP000295681"/>
    </source>
</evidence>
<comment type="caution">
    <text evidence="6">The sequence shown here is derived from an EMBL/GenBank/DDBJ whole genome shotgun (WGS) entry which is preliminary data.</text>
</comment>
<evidence type="ECO:0000313" key="6">
    <source>
        <dbReference type="EMBL" id="TDG69679.1"/>
    </source>
</evidence>
<feature type="transmembrane region" description="Helical" evidence="5">
    <location>
        <begin position="196"/>
        <end position="218"/>
    </location>
</feature>
<protein>
    <recommendedName>
        <fullName evidence="8">Amino acid permease/ SLC12A domain-containing protein</fullName>
    </recommendedName>
</protein>
<feature type="transmembrane region" description="Helical" evidence="5">
    <location>
        <begin position="44"/>
        <end position="66"/>
    </location>
</feature>
<dbReference type="Pfam" id="PF13520">
    <property type="entry name" value="AA_permease_2"/>
    <property type="match status" value="1"/>
</dbReference>
<dbReference type="PIRSF" id="PIRSF006060">
    <property type="entry name" value="AA_transporter"/>
    <property type="match status" value="1"/>
</dbReference>
<dbReference type="EMBL" id="PUFI01000005">
    <property type="protein sequence ID" value="TDG69679.1"/>
    <property type="molecule type" value="Genomic_DNA"/>
</dbReference>
<gene>
    <name evidence="6" type="ORF">C5L23_001141</name>
</gene>
<dbReference type="InterPro" id="IPR050598">
    <property type="entry name" value="AminoAcid_Transporter"/>
</dbReference>
<feature type="transmembrane region" description="Helical" evidence="5">
    <location>
        <begin position="12"/>
        <end position="32"/>
    </location>
</feature>
<dbReference type="STRING" id="907931.GCA_000165675_00217"/>
<reference evidence="6 7" key="1">
    <citation type="journal article" date="2019" name="Appl. Microbiol. Biotechnol.">
        <title>Uncovering carbohydrate metabolism through a genotype-phenotype association study of 56 lactic acid bacteria genomes.</title>
        <authorList>
            <person name="Buron-Moles G."/>
            <person name="Chailyan A."/>
            <person name="Dolejs I."/>
            <person name="Forster J."/>
            <person name="Miks M.H."/>
        </authorList>
    </citation>
    <scope>NUCLEOTIDE SEQUENCE [LARGE SCALE GENOMIC DNA]</scope>
    <source>
        <strain evidence="6 7">ATCC 700006</strain>
    </source>
</reference>
<sequence length="438" mass="47419">MDSNEKKLHRGFGLWASLALVIGTVIGSGIFFKQGSVLSSAGGTTAGLLAWLVGGILTLASGLSIAELGSQMTKTGGIFQYIGHIYGKTWGFLTGWMQVIFYGPAMMGAIATYFSYLCLGLFGLPQKYSLILSAVTLMFIGLLNSIPNRFSAGFQIVTTIIKLLPVLALVIFGFFFGQNDAFGQVVHQVSNSGGGFGVAILATLFAYDGWVTLANISGEIKNPRQTLPKAIVFGIVLVIFAYVGVTYGVYQSLPANQIISFGENATLRVAQEAFGEFGGRLLSVTILVSLLGTLNGKVVSFPRVLFAMANEGIFPFAKTFAKINMRSRTPNAAIWLMIMIAIVMMAVADPNRLSDIAIFTTFLFYIMAFVGVIKLRRHNTMGVKPGFSTPFFPMIPLVAIAGSLYVEISEIYYDFYGVVISLLIVAVGYPIYLYLKRH</sequence>
<dbReference type="PANTHER" id="PTHR11785:SF512">
    <property type="entry name" value="SOBREMESA, ISOFORM B"/>
    <property type="match status" value="1"/>
</dbReference>
<feature type="transmembrane region" description="Helical" evidence="5">
    <location>
        <begin position="387"/>
        <end position="406"/>
    </location>
</feature>
<dbReference type="AlphaFoldDB" id="A0A4R5NAX3"/>
<organism evidence="6 7">
    <name type="scientific">Leuconostoc fallax</name>
    <dbReference type="NCBI Taxonomy" id="1251"/>
    <lineage>
        <taxon>Bacteria</taxon>
        <taxon>Bacillati</taxon>
        <taxon>Bacillota</taxon>
        <taxon>Bacilli</taxon>
        <taxon>Lactobacillales</taxon>
        <taxon>Lactobacillaceae</taxon>
        <taxon>Leuconostoc</taxon>
    </lineage>
</organism>
<name>A0A4R5NAX3_9LACO</name>
<dbReference type="GO" id="GO:0016020">
    <property type="term" value="C:membrane"/>
    <property type="evidence" value="ECO:0007669"/>
    <property type="project" value="UniProtKB-SubCell"/>
</dbReference>
<dbReference type="RefSeq" id="WP_133264213.1">
    <property type="nucleotide sequence ID" value="NZ_JAGYGP010000001.1"/>
</dbReference>
<comment type="subcellular location">
    <subcellularLocation>
        <location evidence="1">Membrane</location>
        <topology evidence="1">Multi-pass membrane protein</topology>
    </subcellularLocation>
</comment>
<evidence type="ECO:0008006" key="8">
    <source>
        <dbReference type="Google" id="ProtNLM"/>
    </source>
</evidence>